<reference evidence="2 3" key="1">
    <citation type="journal article" date="2013" name="Curr. Biol.">
        <title>The Genome of the Foraminiferan Reticulomyxa filosa.</title>
        <authorList>
            <person name="Glockner G."/>
            <person name="Hulsmann N."/>
            <person name="Schleicher M."/>
            <person name="Noegel A.A."/>
            <person name="Eichinger L."/>
            <person name="Gallinger C."/>
            <person name="Pawlowski J."/>
            <person name="Sierra R."/>
            <person name="Euteneuer U."/>
            <person name="Pillet L."/>
            <person name="Moustafa A."/>
            <person name="Platzer M."/>
            <person name="Groth M."/>
            <person name="Szafranski K."/>
            <person name="Schliwa M."/>
        </authorList>
    </citation>
    <scope>NUCLEOTIDE SEQUENCE [LARGE SCALE GENOMIC DNA]</scope>
</reference>
<accession>X6LUN0</accession>
<dbReference type="AlphaFoldDB" id="X6LUN0"/>
<evidence type="ECO:0000313" key="2">
    <source>
        <dbReference type="EMBL" id="ETO05643.1"/>
    </source>
</evidence>
<dbReference type="EMBL" id="ASPP01027893">
    <property type="protein sequence ID" value="ETO05643.1"/>
    <property type="molecule type" value="Genomic_DNA"/>
</dbReference>
<gene>
    <name evidence="2" type="ORF">RFI_31752</name>
</gene>
<comment type="caution">
    <text evidence="2">The sequence shown here is derived from an EMBL/GenBank/DDBJ whole genome shotgun (WGS) entry which is preliminary data.</text>
</comment>
<keyword evidence="1" id="KW-0732">Signal</keyword>
<keyword evidence="3" id="KW-1185">Reference proteome</keyword>
<proteinExistence type="predicted"/>
<evidence type="ECO:0000256" key="1">
    <source>
        <dbReference type="SAM" id="SignalP"/>
    </source>
</evidence>
<evidence type="ECO:0000313" key="3">
    <source>
        <dbReference type="Proteomes" id="UP000023152"/>
    </source>
</evidence>
<feature type="signal peptide" evidence="1">
    <location>
        <begin position="1"/>
        <end position="20"/>
    </location>
</feature>
<protein>
    <submittedName>
        <fullName evidence="2">Uncharacterized protein</fullName>
    </submittedName>
</protein>
<feature type="chain" id="PRO_5004974283" evidence="1">
    <location>
        <begin position="21"/>
        <end position="207"/>
    </location>
</feature>
<sequence length="207" mass="24059">MKVTLVLMALHVLNTFLVLSSITNVIFNPIKDVTNRQTHSNCHNMFATLWNNYYLNNVQASKTWKCLYCAQIYTLIILSNLHIFNKRSMVLENESVRCPTSKLLINTKISKKNLCIKIPYMNMPQLTLIISATFCKLIFKSLSHRSNKKKNMFMKKRLVIYIRDSNGEKGMVFADREFEVVTRTPSNKKYVLCQQSESIMIECVICN</sequence>
<name>X6LUN0_RETFI</name>
<organism evidence="2 3">
    <name type="scientific">Reticulomyxa filosa</name>
    <dbReference type="NCBI Taxonomy" id="46433"/>
    <lineage>
        <taxon>Eukaryota</taxon>
        <taxon>Sar</taxon>
        <taxon>Rhizaria</taxon>
        <taxon>Retaria</taxon>
        <taxon>Foraminifera</taxon>
        <taxon>Monothalamids</taxon>
        <taxon>Reticulomyxidae</taxon>
        <taxon>Reticulomyxa</taxon>
    </lineage>
</organism>
<dbReference type="Proteomes" id="UP000023152">
    <property type="component" value="Unassembled WGS sequence"/>
</dbReference>